<organism evidence="2 3">
    <name type="scientific">Brassica carinata</name>
    <name type="common">Ethiopian mustard</name>
    <name type="synonym">Abyssinian cabbage</name>
    <dbReference type="NCBI Taxonomy" id="52824"/>
    <lineage>
        <taxon>Eukaryota</taxon>
        <taxon>Viridiplantae</taxon>
        <taxon>Streptophyta</taxon>
        <taxon>Embryophyta</taxon>
        <taxon>Tracheophyta</taxon>
        <taxon>Spermatophyta</taxon>
        <taxon>Magnoliopsida</taxon>
        <taxon>eudicotyledons</taxon>
        <taxon>Gunneridae</taxon>
        <taxon>Pentapetalae</taxon>
        <taxon>rosids</taxon>
        <taxon>malvids</taxon>
        <taxon>Brassicales</taxon>
        <taxon>Brassicaceae</taxon>
        <taxon>Brassiceae</taxon>
        <taxon>Brassica</taxon>
    </lineage>
</organism>
<name>A0A8X7W9Q9_BRACI</name>
<proteinExistence type="predicted"/>
<reference evidence="2 3" key="1">
    <citation type="submission" date="2020-02" db="EMBL/GenBank/DDBJ databases">
        <authorList>
            <person name="Ma Q."/>
            <person name="Huang Y."/>
            <person name="Song X."/>
            <person name="Pei D."/>
        </authorList>
    </citation>
    <scope>NUCLEOTIDE SEQUENCE [LARGE SCALE GENOMIC DNA]</scope>
    <source>
        <strain evidence="2">Sxm20200214</strain>
        <tissue evidence="2">Leaf</tissue>
    </source>
</reference>
<evidence type="ECO:0000313" key="2">
    <source>
        <dbReference type="EMBL" id="KAG2325661.1"/>
    </source>
</evidence>
<dbReference type="Proteomes" id="UP000886595">
    <property type="component" value="Unassembled WGS sequence"/>
</dbReference>
<protein>
    <submittedName>
        <fullName evidence="2">Uncharacterized protein</fullName>
    </submittedName>
</protein>
<gene>
    <name evidence="2" type="ORF">Bca52824_008389</name>
</gene>
<dbReference type="AlphaFoldDB" id="A0A8X7W9Q9"/>
<sequence>MRRSVSFGIHGNNNSNNAVRNYRNEPDVSWVNSLVRDSVVSERGFGMTEGVRVMSCAEHMNREKVQTVA</sequence>
<evidence type="ECO:0000313" key="3">
    <source>
        <dbReference type="Proteomes" id="UP000886595"/>
    </source>
</evidence>
<dbReference type="EMBL" id="JAAMPC010000002">
    <property type="protein sequence ID" value="KAG2325661.1"/>
    <property type="molecule type" value="Genomic_DNA"/>
</dbReference>
<evidence type="ECO:0000256" key="1">
    <source>
        <dbReference type="SAM" id="MobiDB-lite"/>
    </source>
</evidence>
<feature type="compositionally biased region" description="Low complexity" evidence="1">
    <location>
        <begin position="12"/>
        <end position="21"/>
    </location>
</feature>
<accession>A0A8X7W9Q9</accession>
<keyword evidence="3" id="KW-1185">Reference proteome</keyword>
<feature type="region of interest" description="Disordered" evidence="1">
    <location>
        <begin position="1"/>
        <end position="21"/>
    </location>
</feature>
<comment type="caution">
    <text evidence="2">The sequence shown here is derived from an EMBL/GenBank/DDBJ whole genome shotgun (WGS) entry which is preliminary data.</text>
</comment>